<keyword evidence="3" id="KW-1185">Reference proteome</keyword>
<dbReference type="Gene3D" id="3.30.420.10">
    <property type="entry name" value="Ribonuclease H-like superfamily/Ribonuclease H"/>
    <property type="match status" value="1"/>
</dbReference>
<dbReference type="FunFam" id="3.30.420.10:FF:000063">
    <property type="entry name" value="Retrovirus-related Pol polyprotein from transposon 297-like Protein"/>
    <property type="match status" value="1"/>
</dbReference>
<dbReference type="Pfam" id="PF00665">
    <property type="entry name" value="rve"/>
    <property type="match status" value="1"/>
</dbReference>
<evidence type="ECO:0000259" key="1">
    <source>
        <dbReference type="PROSITE" id="PS50994"/>
    </source>
</evidence>
<dbReference type="Ensembl" id="ENSLACT00000020038.1">
    <property type="protein sequence ID" value="ENSLACP00000019900.1"/>
    <property type="gene ID" value="ENSLACG00000017496.1"/>
</dbReference>
<dbReference type="CDD" id="cd09274">
    <property type="entry name" value="RNase_HI_RT_Ty3"/>
    <property type="match status" value="1"/>
</dbReference>
<protein>
    <recommendedName>
        <fullName evidence="1">Integrase catalytic domain-containing protein</fullName>
    </recommendedName>
</protein>
<name>H3BDC9_LATCH</name>
<dbReference type="eggNOG" id="KOG0017">
    <property type="taxonomic scope" value="Eukaryota"/>
</dbReference>
<sequence length="661" mass="75269">FQQARQEQGENLAAYCTCLSKLAMTCNFMDIDLEIKSQIVQTCLSAKLCTRALGDPGSIQVTLHKDQTVQPVAQPHCRIPFHIHKELENSWNVMVSTEDHNINLRAVLQRLTEKELTLKKQKCILNKSNLEFFRYVFTKNGMTVDSKKIQAIHDLETLTNATEVRSLLGMIRFIPQYTTLTQPLRELIKKKKKMHHGSSLPNMKKHSLSYEKHFSVPPILAYFDSEREIEILVDASPVRLIVILAQKDRDTQLQHIVAFASQALIPIEQHYLQTERETLAVVWACEHFHIFVYGSPFSAYTITNHLLLYIEIPNLSLQHTLRVLQPYDVTVVYREGKDNPADYMSRHPAKDTKLTSREEVIVEEFVNYVALHTVPIAADFMSSNISASSDPTLQAVAKAIPTGKWLAVTKDPQINPTAFKSFECIKTELTFGANGGFILQGNRLVIPEKLQKQAAELAHEGNQGLVKNKVLFPGIDKMVEEKVKSCRMCQIAPPETKHHEPLMMSVLPNSPWKEVSVDFTDLPTGEYLLVVSDDYSQYPVVDIVKSTSTQMVIPRVDKIFPEFGTPEIVKSDNGPPFNGHEFKLFSKELGFHHRRITPYWSRANGEEEQFMKTIKRAIKMAIVEQKSWKPEMYNFLRNYHTTPHCATSVSPATALFGRPLK</sequence>
<feature type="domain" description="Integrase catalytic" evidence="1">
    <location>
        <begin position="507"/>
        <end position="659"/>
    </location>
</feature>
<dbReference type="OMA" id="TEDHNIN"/>
<dbReference type="InterPro" id="IPR041577">
    <property type="entry name" value="RT_RNaseH_2"/>
</dbReference>
<organism evidence="2 3">
    <name type="scientific">Latimeria chalumnae</name>
    <name type="common">Coelacanth</name>
    <dbReference type="NCBI Taxonomy" id="7897"/>
    <lineage>
        <taxon>Eukaryota</taxon>
        <taxon>Metazoa</taxon>
        <taxon>Chordata</taxon>
        <taxon>Craniata</taxon>
        <taxon>Vertebrata</taxon>
        <taxon>Euteleostomi</taxon>
        <taxon>Coelacanthiformes</taxon>
        <taxon>Coelacanthidae</taxon>
        <taxon>Latimeria</taxon>
    </lineage>
</organism>
<dbReference type="Pfam" id="PF17919">
    <property type="entry name" value="RT_RNaseH_2"/>
    <property type="match status" value="1"/>
</dbReference>
<dbReference type="InParanoid" id="H3BDC9"/>
<dbReference type="PANTHER" id="PTHR37984">
    <property type="entry name" value="PROTEIN CBG26694"/>
    <property type="match status" value="1"/>
</dbReference>
<dbReference type="PANTHER" id="PTHR37984:SF11">
    <property type="entry name" value="INTEGRASE CATALYTIC DOMAIN-CONTAINING PROTEIN"/>
    <property type="match status" value="1"/>
</dbReference>
<reference evidence="3" key="1">
    <citation type="submission" date="2011-08" db="EMBL/GenBank/DDBJ databases">
        <title>The draft genome of Latimeria chalumnae.</title>
        <authorList>
            <person name="Di Palma F."/>
            <person name="Alfoldi J."/>
            <person name="Johnson J."/>
            <person name="Berlin A."/>
            <person name="Gnerre S."/>
            <person name="Jaffe D."/>
            <person name="MacCallum I."/>
            <person name="Young S."/>
            <person name="Walker B.J."/>
            <person name="Lander E."/>
            <person name="Lindblad-Toh K."/>
        </authorList>
    </citation>
    <scope>NUCLEOTIDE SEQUENCE [LARGE SCALE GENOMIC DNA]</scope>
    <source>
        <strain evidence="3">Wild caught</strain>
    </source>
</reference>
<dbReference type="GO" id="GO:0015074">
    <property type="term" value="P:DNA integration"/>
    <property type="evidence" value="ECO:0007669"/>
    <property type="project" value="InterPro"/>
</dbReference>
<dbReference type="InterPro" id="IPR043502">
    <property type="entry name" value="DNA/RNA_pol_sf"/>
</dbReference>
<evidence type="ECO:0000313" key="2">
    <source>
        <dbReference type="Ensembl" id="ENSLACP00000019900.1"/>
    </source>
</evidence>
<dbReference type="AlphaFoldDB" id="H3BDC9"/>
<dbReference type="InterPro" id="IPR001584">
    <property type="entry name" value="Integrase_cat-core"/>
</dbReference>
<evidence type="ECO:0000313" key="3">
    <source>
        <dbReference type="Proteomes" id="UP000008672"/>
    </source>
</evidence>
<dbReference type="GO" id="GO:0003676">
    <property type="term" value="F:nucleic acid binding"/>
    <property type="evidence" value="ECO:0007669"/>
    <property type="project" value="InterPro"/>
</dbReference>
<dbReference type="SUPFAM" id="SSF53098">
    <property type="entry name" value="Ribonuclease H-like"/>
    <property type="match status" value="1"/>
</dbReference>
<dbReference type="EMBL" id="AFYH01029468">
    <property type="status" value="NOT_ANNOTATED_CDS"/>
    <property type="molecule type" value="Genomic_DNA"/>
</dbReference>
<dbReference type="GeneTree" id="ENSGT01140000282569"/>
<dbReference type="InterPro" id="IPR050951">
    <property type="entry name" value="Retrovirus_Pol_polyprotein"/>
</dbReference>
<dbReference type="SUPFAM" id="SSF56672">
    <property type="entry name" value="DNA/RNA polymerases"/>
    <property type="match status" value="1"/>
</dbReference>
<dbReference type="InterPro" id="IPR036397">
    <property type="entry name" value="RNaseH_sf"/>
</dbReference>
<dbReference type="Gene3D" id="3.30.70.270">
    <property type="match status" value="2"/>
</dbReference>
<dbReference type="InterPro" id="IPR043128">
    <property type="entry name" value="Rev_trsase/Diguanyl_cyclase"/>
</dbReference>
<dbReference type="PROSITE" id="PS50994">
    <property type="entry name" value="INTEGRASE"/>
    <property type="match status" value="1"/>
</dbReference>
<dbReference type="STRING" id="7897.ENSLACP00000019900"/>
<dbReference type="InterPro" id="IPR012337">
    <property type="entry name" value="RNaseH-like_sf"/>
</dbReference>
<accession>H3BDC9</accession>
<reference evidence="2" key="2">
    <citation type="submission" date="2025-08" db="UniProtKB">
        <authorList>
            <consortium name="Ensembl"/>
        </authorList>
    </citation>
    <scope>IDENTIFICATION</scope>
</reference>
<reference evidence="2" key="3">
    <citation type="submission" date="2025-09" db="UniProtKB">
        <authorList>
            <consortium name="Ensembl"/>
        </authorList>
    </citation>
    <scope>IDENTIFICATION</scope>
</reference>
<dbReference type="HOGENOM" id="CLU_415385_0_0_1"/>
<proteinExistence type="predicted"/>
<dbReference type="Proteomes" id="UP000008672">
    <property type="component" value="Unassembled WGS sequence"/>
</dbReference>